<feature type="region of interest" description="Disordered" evidence="6">
    <location>
        <begin position="127"/>
        <end position="156"/>
    </location>
</feature>
<evidence type="ECO:0000256" key="1">
    <source>
        <dbReference type="ARBA" id="ARBA00022679"/>
    </source>
</evidence>
<dbReference type="GO" id="GO:0016787">
    <property type="term" value="F:hydrolase activity"/>
    <property type="evidence" value="ECO:0007669"/>
    <property type="project" value="UniProtKB-KW"/>
</dbReference>
<evidence type="ECO:0000256" key="2">
    <source>
        <dbReference type="ARBA" id="ARBA00022695"/>
    </source>
</evidence>
<keyword evidence="2" id="KW-0548">Nucleotidyltransferase</keyword>
<dbReference type="Proteomes" id="UP000386466">
    <property type="component" value="Unassembled WGS sequence"/>
</dbReference>
<keyword evidence="1" id="KW-0808">Transferase</keyword>
<organism evidence="8 9">
    <name type="scientific">Lynx pardinus</name>
    <name type="common">Iberian lynx</name>
    <name type="synonym">Felis pardina</name>
    <dbReference type="NCBI Taxonomy" id="191816"/>
    <lineage>
        <taxon>Eukaryota</taxon>
        <taxon>Metazoa</taxon>
        <taxon>Chordata</taxon>
        <taxon>Craniata</taxon>
        <taxon>Vertebrata</taxon>
        <taxon>Euteleostomi</taxon>
        <taxon>Mammalia</taxon>
        <taxon>Eutheria</taxon>
        <taxon>Laurasiatheria</taxon>
        <taxon>Carnivora</taxon>
        <taxon>Feliformia</taxon>
        <taxon>Felidae</taxon>
        <taxon>Felinae</taxon>
        <taxon>Lynx</taxon>
    </lineage>
</organism>
<name>A0A485NGM1_LYNPA</name>
<feature type="domain" description="Murine leukemia virus integrase C-terminal" evidence="7">
    <location>
        <begin position="43"/>
        <end position="98"/>
    </location>
</feature>
<keyword evidence="3" id="KW-0540">Nuclease</keyword>
<dbReference type="Pfam" id="PF18697">
    <property type="entry name" value="MLVIN_C"/>
    <property type="match status" value="1"/>
</dbReference>
<evidence type="ECO:0000256" key="4">
    <source>
        <dbReference type="ARBA" id="ARBA00022759"/>
    </source>
</evidence>
<dbReference type="InterPro" id="IPR040643">
    <property type="entry name" value="MLVIN_C"/>
</dbReference>
<proteinExistence type="predicted"/>
<gene>
    <name evidence="8" type="ORF">LYPA_23C018359</name>
</gene>
<dbReference type="GO" id="GO:0004519">
    <property type="term" value="F:endonuclease activity"/>
    <property type="evidence" value="ECO:0007669"/>
    <property type="project" value="UniProtKB-KW"/>
</dbReference>
<feature type="compositionally biased region" description="Basic and acidic residues" evidence="6">
    <location>
        <begin position="129"/>
        <end position="140"/>
    </location>
</feature>
<dbReference type="Gene3D" id="2.30.30.850">
    <property type="match status" value="1"/>
</dbReference>
<feature type="non-terminal residue" evidence="8">
    <location>
        <position position="1"/>
    </location>
</feature>
<dbReference type="GO" id="GO:0016779">
    <property type="term" value="F:nucleotidyltransferase activity"/>
    <property type="evidence" value="ECO:0007669"/>
    <property type="project" value="UniProtKB-KW"/>
</dbReference>
<evidence type="ECO:0000256" key="6">
    <source>
        <dbReference type="SAM" id="MobiDB-lite"/>
    </source>
</evidence>
<evidence type="ECO:0000256" key="3">
    <source>
        <dbReference type="ARBA" id="ARBA00022722"/>
    </source>
</evidence>
<keyword evidence="5" id="KW-0378">Hydrolase</keyword>
<accession>A0A485NGM1</accession>
<keyword evidence="4" id="KW-0255">Endonuclease</keyword>
<sequence>SNVLTEFDDHKLLISLRELQRTHQEVWPRLRAIYETGPPPEPHHYRPGDRVYVRRHKQETLQPRWEGPYVVILTTPTALKVNGIATWIHYTHARPADPFAVREDFVPEANTAWTVDQSKTHPLKLTLRQKPDPKNRRRPEAQVSHTKTVAATQDPQ</sequence>
<keyword evidence="9" id="KW-1185">Reference proteome</keyword>
<dbReference type="EMBL" id="CAAGRJ010017374">
    <property type="protein sequence ID" value="VFV32771.1"/>
    <property type="molecule type" value="Genomic_DNA"/>
</dbReference>
<evidence type="ECO:0000256" key="5">
    <source>
        <dbReference type="ARBA" id="ARBA00022801"/>
    </source>
</evidence>
<protein>
    <recommendedName>
        <fullName evidence="7">Murine leukemia virus integrase C-terminal domain-containing protein</fullName>
    </recommendedName>
</protein>
<evidence type="ECO:0000259" key="7">
    <source>
        <dbReference type="Pfam" id="PF18697"/>
    </source>
</evidence>
<reference evidence="8 9" key="1">
    <citation type="submission" date="2019-01" db="EMBL/GenBank/DDBJ databases">
        <authorList>
            <person name="Alioto T."/>
            <person name="Alioto T."/>
        </authorList>
    </citation>
    <scope>NUCLEOTIDE SEQUENCE [LARGE SCALE GENOMIC DNA]</scope>
</reference>
<dbReference type="AlphaFoldDB" id="A0A485NGM1"/>
<evidence type="ECO:0000313" key="8">
    <source>
        <dbReference type="EMBL" id="VFV32771.1"/>
    </source>
</evidence>
<feature type="compositionally biased region" description="Polar residues" evidence="6">
    <location>
        <begin position="143"/>
        <end position="156"/>
    </location>
</feature>
<evidence type="ECO:0000313" key="9">
    <source>
        <dbReference type="Proteomes" id="UP000386466"/>
    </source>
</evidence>